<dbReference type="PANTHER" id="PTHR43155">
    <property type="entry name" value="CYCLIC DI-GMP PHOSPHODIESTERASE PA4108-RELATED"/>
    <property type="match status" value="1"/>
</dbReference>
<proteinExistence type="predicted"/>
<gene>
    <name evidence="2" type="ORF">GCM10007924_00140</name>
</gene>
<dbReference type="RefSeq" id="WP_206374119.1">
    <property type="nucleotide sequence ID" value="NZ_BSNF01000001.1"/>
</dbReference>
<dbReference type="PANTHER" id="PTHR43155:SF2">
    <property type="entry name" value="CYCLIC DI-GMP PHOSPHODIESTERASE PA4108"/>
    <property type="match status" value="1"/>
</dbReference>
<feature type="domain" description="HD-GYP" evidence="1">
    <location>
        <begin position="785"/>
        <end position="985"/>
    </location>
</feature>
<dbReference type="Pfam" id="PF01590">
    <property type="entry name" value="GAF"/>
    <property type="match status" value="1"/>
</dbReference>
<reference evidence="2" key="2">
    <citation type="submission" date="2023-01" db="EMBL/GenBank/DDBJ databases">
        <title>Draft genome sequence of Sneathiella chinensis strain NBRC 103408.</title>
        <authorList>
            <person name="Sun Q."/>
            <person name="Mori K."/>
        </authorList>
    </citation>
    <scope>NUCLEOTIDE SEQUENCE</scope>
    <source>
        <strain evidence="2">NBRC 103408</strain>
    </source>
</reference>
<dbReference type="Gene3D" id="3.30.450.40">
    <property type="match status" value="1"/>
</dbReference>
<dbReference type="Gene3D" id="1.10.3210.10">
    <property type="entry name" value="Hypothetical protein af1432"/>
    <property type="match status" value="2"/>
</dbReference>
<sequence>MKLSLKTSILLAIVLLILTFGLASTFVTYRTGVLAAEETAATVFEEAVERAYANVNNKLSILLQSALYGSLLQDAHAKTTSGQEGDILLPLTAILENNPDFQSAFFGFRDGGFYQVLNAPLATPILRDLAPPPGTRWAVYQIRITPGSGARTVRWSFLDPALTELARRDGPDNGFDPRSRPWFQQAQKSNTPTLSSAYQFYALNRQGMTASHRMGDSGHVFGIDFSLQSLSDFIQKTPVSRSGGLILFDSTQRLLAVNRTLVPQTGKLTFPAALPDIQVGLFRTLMADHGQGWAEKIDFLGTPSMWRVKYWAGGGGQSIGIAVLAPFSDFTPRLGAITRDILLANLLIFLLISPFAYFYSSRIATFVSKLAADAERVRTLIFDKTAPPPSRIREFSALGHSFTHMKTSLRDNTAALEKTQAKLSRLVELGIAMTAEQDIHKLMSMILNGAAEIANADGATLFMLNAQKDLQVRIIRNGTLGLSFETDQEKTPKFPPVPLYLEDGTPNNQNIASFCVLSGKTTNIHDAYDQTRYDFSRARALDEQYNYRSVSFLSVPLKPKDGDILGALQLVNALDPETGEIIPFDEDIQQFVEALSAQAATALHNHQLAAELEQLVEAMIRLLAGAIDTKSPYTGAHCARVPVLARMLAEAASRSEQGTLADFRFTTDKEWREFRIGTWLHDCGKVSTPEYVVDKATKLETLYDRIHEIRTRFEVLRRDAEVSLLKAHLTPDTLKTVEAELAPLAAELSRDFEFVARCNLGGEFMEDEKTVRLKEIAERTWLRHFDNRLGLGHEELGRCPDTDPTLPAAEPLLSDRPEHLVPSSRDPNDLYAGYGFNIPIPEHLYNRGELYNLSVARGTLTKEERFKINEHIMQTIAMLEQLPWPSHLKRVPEYAGTHHETLDGTGYPRGLTGAALSIPARITAIADIFEALTASDRPYKKAKTLSESLRILHSFKQRGAIDPELFDLFLTSGVYLDYARMFLSPDQIDAVDTTPYLDRADNAT</sequence>
<dbReference type="SUPFAM" id="SSF103190">
    <property type="entry name" value="Sensory domain-like"/>
    <property type="match status" value="1"/>
</dbReference>
<dbReference type="SMART" id="SM00065">
    <property type="entry name" value="GAF"/>
    <property type="match status" value="1"/>
</dbReference>
<dbReference type="CDD" id="cd00077">
    <property type="entry name" value="HDc"/>
    <property type="match status" value="1"/>
</dbReference>
<accession>A0ABQ5TY54</accession>
<evidence type="ECO:0000313" key="3">
    <source>
        <dbReference type="Proteomes" id="UP001161409"/>
    </source>
</evidence>
<name>A0ABQ5TY54_9PROT</name>
<organism evidence="2 3">
    <name type="scientific">Sneathiella chinensis</name>
    <dbReference type="NCBI Taxonomy" id="349750"/>
    <lineage>
        <taxon>Bacteria</taxon>
        <taxon>Pseudomonadati</taxon>
        <taxon>Pseudomonadota</taxon>
        <taxon>Alphaproteobacteria</taxon>
        <taxon>Sneathiellales</taxon>
        <taxon>Sneathiellaceae</taxon>
        <taxon>Sneathiella</taxon>
    </lineage>
</organism>
<dbReference type="InterPro" id="IPR029016">
    <property type="entry name" value="GAF-like_dom_sf"/>
</dbReference>
<reference evidence="2" key="1">
    <citation type="journal article" date="2014" name="Int. J. Syst. Evol. Microbiol.">
        <title>Complete genome of a new Firmicutes species belonging to the dominant human colonic microbiota ('Ruminococcus bicirculans') reveals two chromosomes and a selective capacity to utilize plant glucans.</title>
        <authorList>
            <consortium name="NISC Comparative Sequencing Program"/>
            <person name="Wegmann U."/>
            <person name="Louis P."/>
            <person name="Goesmann A."/>
            <person name="Henrissat B."/>
            <person name="Duncan S.H."/>
            <person name="Flint H.J."/>
        </authorList>
    </citation>
    <scope>NUCLEOTIDE SEQUENCE</scope>
    <source>
        <strain evidence="2">NBRC 103408</strain>
    </source>
</reference>
<dbReference type="PROSITE" id="PS51832">
    <property type="entry name" value="HD_GYP"/>
    <property type="match status" value="1"/>
</dbReference>
<comment type="caution">
    <text evidence="2">The sequence shown here is derived from an EMBL/GenBank/DDBJ whole genome shotgun (WGS) entry which is preliminary data.</text>
</comment>
<dbReference type="SUPFAM" id="SSF55781">
    <property type="entry name" value="GAF domain-like"/>
    <property type="match status" value="1"/>
</dbReference>
<dbReference type="EMBL" id="BSNF01000001">
    <property type="protein sequence ID" value="GLQ04793.1"/>
    <property type="molecule type" value="Genomic_DNA"/>
</dbReference>
<evidence type="ECO:0000313" key="2">
    <source>
        <dbReference type="EMBL" id="GLQ04793.1"/>
    </source>
</evidence>
<dbReference type="InterPro" id="IPR003607">
    <property type="entry name" value="HD/PDEase_dom"/>
</dbReference>
<dbReference type="SMART" id="SM00471">
    <property type="entry name" value="HDc"/>
    <property type="match status" value="1"/>
</dbReference>
<dbReference type="Proteomes" id="UP001161409">
    <property type="component" value="Unassembled WGS sequence"/>
</dbReference>
<keyword evidence="3" id="KW-1185">Reference proteome</keyword>
<protein>
    <recommendedName>
        <fullName evidence="1">HD-GYP domain-containing protein</fullName>
    </recommendedName>
</protein>
<dbReference type="Gene3D" id="6.10.340.10">
    <property type="match status" value="1"/>
</dbReference>
<evidence type="ECO:0000259" key="1">
    <source>
        <dbReference type="PROSITE" id="PS51832"/>
    </source>
</evidence>
<dbReference type="InterPro" id="IPR003018">
    <property type="entry name" value="GAF"/>
</dbReference>
<dbReference type="SUPFAM" id="SSF109604">
    <property type="entry name" value="HD-domain/PDEase-like"/>
    <property type="match status" value="2"/>
</dbReference>
<dbReference type="Gene3D" id="3.30.450.20">
    <property type="entry name" value="PAS domain"/>
    <property type="match status" value="2"/>
</dbReference>
<dbReference type="Pfam" id="PF13487">
    <property type="entry name" value="HD_5"/>
    <property type="match status" value="1"/>
</dbReference>
<dbReference type="InterPro" id="IPR037522">
    <property type="entry name" value="HD_GYP_dom"/>
</dbReference>
<dbReference type="InterPro" id="IPR029151">
    <property type="entry name" value="Sensor-like_sf"/>
</dbReference>